<feature type="active site" description="Proton donor" evidence="8">
    <location>
        <position position="541"/>
    </location>
</feature>
<sequence>MLFHVLILLTWLTTTPVLVSSLAQTDLDYMSSFLNVRYDVIDNFIDTWLQYKARVTLSNKRTIAVTKGNWAIYFCSIRIVEPDHLPHNPQGYIVPGGPGVKLTHINGCLHKMEPTDDFEDLGPGSEVKVEFKVKYFAVARTDIMPNWYVAASGLEPRTIKNTIGEGLEFVGDFKSEKQWRRYTEDQYHPYSPEQRYDKIDIKDLGASPLLLIPTPLHVSGWNNTQRMSLVKTTWTMSVGSGLKNEATFLAENVNDTKRTPSMPDPVKDIKLELGDPNVTIAGKKSTNQEAYSLDVDVSKLTIKVVGLTSTAVFYGIQSLLAMIDEKGTVPKVTIKDVPRYEYRGMHLDVGRNFKSKKTVLRFLDMLAAYKFNKFHFHLCEDEGWRLEIPGLEELTQVGSKRCHDLQERKCLIPQLGSPPEGTTTRQHYTQSEYQEILRHAKKLHIEVIPEFDMPGHSHAAIKSMEARYHRLKTVNVTDAEKYLLTELGDPSRYMTVQWFTDDATNPCIESTYNFVEHVVEELVRMHQSIQPLKLYHFGGDEVAKGAWTNSSACKKLASRLGYDFKAKDIVDKLKDYFVQRVANITQEKGLGLAGWEDGLLGPNYVPYKRENIKNDNVYGYAWRGGGQRTHNLANAGYKVVLSQATYNYFDHPYEPDPEERGYYWAARYTDTRKTFGFIPENLYANVRVNRWGKAVTREKLCKEDGSCPELKKKENIVGMAGALWTETVRTADQMDSMIYPRLLALAERAWHKASWEDISDETERDKKTTEDWEKFANFLGYTELKRLDRLGIKYHIPVPGAKSSNRKILTKTAIPGLTVQYSDDNGQTWRDIPDEVHGKVLLATRSADGRRLSRSVEYQGSTVKSSSPTPSVNHCLVLISVISLVWCVFSRI</sequence>
<dbReference type="GO" id="GO:0004563">
    <property type="term" value="F:beta-N-acetylhexosaminidase activity"/>
    <property type="evidence" value="ECO:0007669"/>
    <property type="project" value="UniProtKB-EC"/>
</dbReference>
<evidence type="ECO:0000256" key="5">
    <source>
        <dbReference type="ARBA" id="ARBA00023295"/>
    </source>
</evidence>
<dbReference type="SMART" id="SM01081">
    <property type="entry name" value="CHB_HEX"/>
    <property type="match status" value="1"/>
</dbReference>
<evidence type="ECO:0000313" key="12">
    <source>
        <dbReference type="RefSeq" id="XP_031565071.1"/>
    </source>
</evidence>
<comment type="similarity">
    <text evidence="2">Belongs to the glycosyl hydrolase 20 family.</text>
</comment>
<dbReference type="PANTHER" id="PTHR22600:SF57">
    <property type="entry name" value="BETA-N-ACETYLHEXOSAMINIDASE"/>
    <property type="match status" value="1"/>
</dbReference>
<dbReference type="InterPro" id="IPR015882">
    <property type="entry name" value="HEX_bac_N"/>
</dbReference>
<dbReference type="InterPro" id="IPR012291">
    <property type="entry name" value="CBM2_carb-bd_dom_sf"/>
</dbReference>
<dbReference type="RefSeq" id="XP_031565071.1">
    <property type="nucleotide sequence ID" value="XM_031709211.1"/>
</dbReference>
<dbReference type="SUPFAM" id="SSF55545">
    <property type="entry name" value="beta-N-acetylhexosaminidase-like domain"/>
    <property type="match status" value="1"/>
</dbReference>
<evidence type="ECO:0000256" key="4">
    <source>
        <dbReference type="ARBA" id="ARBA00022801"/>
    </source>
</evidence>
<organism evidence="11 12">
    <name type="scientific">Actinia tenebrosa</name>
    <name type="common">Australian red waratah sea anemone</name>
    <dbReference type="NCBI Taxonomy" id="6105"/>
    <lineage>
        <taxon>Eukaryota</taxon>
        <taxon>Metazoa</taxon>
        <taxon>Cnidaria</taxon>
        <taxon>Anthozoa</taxon>
        <taxon>Hexacorallia</taxon>
        <taxon>Actiniaria</taxon>
        <taxon>Actiniidae</taxon>
        <taxon>Actinia</taxon>
    </lineage>
</organism>
<name>A0A6P8IC66_ACTTE</name>
<dbReference type="GO" id="GO:0030247">
    <property type="term" value="F:polysaccharide binding"/>
    <property type="evidence" value="ECO:0007669"/>
    <property type="project" value="InterPro"/>
</dbReference>
<dbReference type="InterPro" id="IPR014756">
    <property type="entry name" value="Ig_E-set"/>
</dbReference>
<dbReference type="Pfam" id="PF03174">
    <property type="entry name" value="CHB_HEX_C"/>
    <property type="match status" value="1"/>
</dbReference>
<gene>
    <name evidence="12" type="primary">LOC116300354</name>
</gene>
<dbReference type="Pfam" id="PF03173">
    <property type="entry name" value="CHB_HEX"/>
    <property type="match status" value="1"/>
</dbReference>
<dbReference type="Gene3D" id="2.60.40.290">
    <property type="match status" value="1"/>
</dbReference>
<evidence type="ECO:0000259" key="10">
    <source>
        <dbReference type="SMART" id="SM01081"/>
    </source>
</evidence>
<dbReference type="SUPFAM" id="SSF81296">
    <property type="entry name" value="E set domains"/>
    <property type="match status" value="1"/>
</dbReference>
<dbReference type="InterPro" id="IPR017853">
    <property type="entry name" value="GH"/>
</dbReference>
<dbReference type="PRINTS" id="PR00738">
    <property type="entry name" value="GLHYDRLASE20"/>
</dbReference>
<keyword evidence="9" id="KW-0732">Signal</keyword>
<dbReference type="InParanoid" id="A0A6P8IC66"/>
<dbReference type="OrthoDB" id="428480at2759"/>
<dbReference type="InterPro" id="IPR004867">
    <property type="entry name" value="CHB_C_dom"/>
</dbReference>
<dbReference type="Gene3D" id="2.60.40.10">
    <property type="entry name" value="Immunoglobulins"/>
    <property type="match status" value="1"/>
</dbReference>
<evidence type="ECO:0000256" key="3">
    <source>
        <dbReference type="ARBA" id="ARBA00012663"/>
    </source>
</evidence>
<feature type="signal peptide" evidence="9">
    <location>
        <begin position="1"/>
        <end position="21"/>
    </location>
</feature>
<dbReference type="InterPro" id="IPR025705">
    <property type="entry name" value="Beta_hexosaminidase_sua/sub"/>
</dbReference>
<keyword evidence="5" id="KW-0326">Glycosidase</keyword>
<proteinExistence type="inferred from homology"/>
<dbReference type="Gene3D" id="3.20.20.80">
    <property type="entry name" value="Glycosidases"/>
    <property type="match status" value="1"/>
</dbReference>
<dbReference type="Proteomes" id="UP000515163">
    <property type="component" value="Unplaced"/>
</dbReference>
<dbReference type="InterPro" id="IPR013783">
    <property type="entry name" value="Ig-like_fold"/>
</dbReference>
<evidence type="ECO:0000256" key="6">
    <source>
        <dbReference type="ARBA" id="ARBA00030512"/>
    </source>
</evidence>
<evidence type="ECO:0000256" key="1">
    <source>
        <dbReference type="ARBA" id="ARBA00001231"/>
    </source>
</evidence>
<dbReference type="EC" id="3.2.1.52" evidence="3"/>
<comment type="catalytic activity">
    <reaction evidence="1">
        <text>Hydrolysis of terminal non-reducing N-acetyl-D-hexosamine residues in N-acetyl-beta-D-hexosaminides.</text>
        <dbReference type="EC" id="3.2.1.52"/>
    </reaction>
</comment>
<dbReference type="PANTHER" id="PTHR22600">
    <property type="entry name" value="BETA-HEXOSAMINIDASE"/>
    <property type="match status" value="1"/>
</dbReference>
<evidence type="ECO:0000256" key="7">
    <source>
        <dbReference type="ARBA" id="ARBA00033000"/>
    </source>
</evidence>
<dbReference type="InterPro" id="IPR008965">
    <property type="entry name" value="CBM2/CBM3_carb-bd_dom_sf"/>
</dbReference>
<feature type="chain" id="PRO_5028334864" description="beta-N-acetylhexosaminidase" evidence="9">
    <location>
        <begin position="22"/>
        <end position="892"/>
    </location>
</feature>
<protein>
    <recommendedName>
        <fullName evidence="3">beta-N-acetylhexosaminidase</fullName>
        <ecNumber evidence="3">3.2.1.52</ecNumber>
    </recommendedName>
    <alternativeName>
        <fullName evidence="6">Beta-N-acetylhexosaminidase</fullName>
    </alternativeName>
    <alternativeName>
        <fullName evidence="7">N-acetyl-beta-glucosaminidase</fullName>
    </alternativeName>
</protein>
<dbReference type="InterPro" id="IPR004866">
    <property type="entry name" value="CHB/HEX_N_dom"/>
</dbReference>
<dbReference type="GO" id="GO:0030203">
    <property type="term" value="P:glycosaminoglycan metabolic process"/>
    <property type="evidence" value="ECO:0007669"/>
    <property type="project" value="TreeGrafter"/>
</dbReference>
<evidence type="ECO:0000256" key="9">
    <source>
        <dbReference type="SAM" id="SignalP"/>
    </source>
</evidence>
<dbReference type="KEGG" id="aten:116300354"/>
<evidence type="ECO:0000313" key="11">
    <source>
        <dbReference type="Proteomes" id="UP000515163"/>
    </source>
</evidence>
<dbReference type="InterPro" id="IPR029018">
    <property type="entry name" value="Hex-like_dom2"/>
</dbReference>
<evidence type="ECO:0000256" key="2">
    <source>
        <dbReference type="ARBA" id="ARBA00006285"/>
    </source>
</evidence>
<dbReference type="Pfam" id="PF02838">
    <property type="entry name" value="Glyco_hydro_20b"/>
    <property type="match status" value="1"/>
</dbReference>
<dbReference type="GO" id="GO:0016020">
    <property type="term" value="C:membrane"/>
    <property type="evidence" value="ECO:0007669"/>
    <property type="project" value="TreeGrafter"/>
</dbReference>
<keyword evidence="11" id="KW-1185">Reference proteome</keyword>
<dbReference type="Pfam" id="PF00728">
    <property type="entry name" value="Glyco_hydro_20"/>
    <property type="match status" value="1"/>
</dbReference>
<keyword evidence="4" id="KW-0378">Hydrolase</keyword>
<feature type="domain" description="Chitobiase/beta-hexosaminidases N-terminal" evidence="10">
    <location>
        <begin position="32"/>
        <end position="194"/>
    </location>
</feature>
<dbReference type="SUPFAM" id="SSF51445">
    <property type="entry name" value="(Trans)glycosidases"/>
    <property type="match status" value="1"/>
</dbReference>
<dbReference type="SUPFAM" id="SSF49384">
    <property type="entry name" value="Carbohydrate-binding domain"/>
    <property type="match status" value="1"/>
</dbReference>
<dbReference type="Gene3D" id="3.30.379.10">
    <property type="entry name" value="Chitobiase/beta-hexosaminidase domain 2-like"/>
    <property type="match status" value="1"/>
</dbReference>
<evidence type="ECO:0000256" key="8">
    <source>
        <dbReference type="PIRSR" id="PIRSR625705-1"/>
    </source>
</evidence>
<dbReference type="GO" id="GO:0005975">
    <property type="term" value="P:carbohydrate metabolic process"/>
    <property type="evidence" value="ECO:0007669"/>
    <property type="project" value="InterPro"/>
</dbReference>
<dbReference type="GeneID" id="116300354"/>
<dbReference type="CDD" id="cd02847">
    <property type="entry name" value="E_set_Chitobiase_C"/>
    <property type="match status" value="1"/>
</dbReference>
<dbReference type="AlphaFoldDB" id="A0A6P8IC66"/>
<reference evidence="12" key="1">
    <citation type="submission" date="2025-08" db="UniProtKB">
        <authorList>
            <consortium name="RefSeq"/>
        </authorList>
    </citation>
    <scope>IDENTIFICATION</scope>
    <source>
        <tissue evidence="12">Tentacle</tissue>
    </source>
</reference>
<accession>A0A6P8IC66</accession>
<dbReference type="InterPro" id="IPR015883">
    <property type="entry name" value="Glyco_hydro_20_cat"/>
</dbReference>